<protein>
    <recommendedName>
        <fullName evidence="1">HTH cro/C1-type domain-containing protein</fullName>
    </recommendedName>
</protein>
<evidence type="ECO:0000313" key="2">
    <source>
        <dbReference type="EMBL" id="ETD04228.1"/>
    </source>
</evidence>
<dbReference type="GO" id="GO:0003677">
    <property type="term" value="F:DNA binding"/>
    <property type="evidence" value="ECO:0007669"/>
    <property type="project" value="InterPro"/>
</dbReference>
<gene>
    <name evidence="2" type="ORF">N568_0109160</name>
</gene>
<dbReference type="InterPro" id="IPR010982">
    <property type="entry name" value="Lambda_DNA-bd_dom_sf"/>
</dbReference>
<organism evidence="2 3">
    <name type="scientific">Lactococcus garvieae TRF1</name>
    <dbReference type="NCBI Taxonomy" id="1380772"/>
    <lineage>
        <taxon>Bacteria</taxon>
        <taxon>Bacillati</taxon>
        <taxon>Bacillota</taxon>
        <taxon>Bacilli</taxon>
        <taxon>Lactobacillales</taxon>
        <taxon>Streptococcaceae</taxon>
        <taxon>Lactococcus</taxon>
    </lineage>
</organism>
<dbReference type="PANTHER" id="PTHR37038">
    <property type="entry name" value="TRANSCRIPTIONAL REGULATOR-RELATED"/>
    <property type="match status" value="1"/>
</dbReference>
<dbReference type="SMART" id="SM00530">
    <property type="entry name" value="HTH_XRE"/>
    <property type="match status" value="1"/>
</dbReference>
<dbReference type="InterPro" id="IPR053163">
    <property type="entry name" value="HTH-type_regulator_Rgg"/>
</dbReference>
<proteinExistence type="predicted"/>
<comment type="caution">
    <text evidence="2">The sequence shown here is derived from an EMBL/GenBank/DDBJ whole genome shotgun (WGS) entry which is preliminary data.</text>
</comment>
<dbReference type="Pfam" id="PF21259">
    <property type="entry name" value="Rgg_C"/>
    <property type="match status" value="1"/>
</dbReference>
<reference evidence="2 3" key="1">
    <citation type="submission" date="2013-07" db="EMBL/GenBank/DDBJ databases">
        <title>Isolation of Lactococcus garvieae strain TRF1 from the fecal material of a timber rattlesnake.</title>
        <authorList>
            <person name="McLaughlin R.W."/>
            <person name="Cochran P.A."/>
            <person name="Dowd S.E."/>
        </authorList>
    </citation>
    <scope>NUCLEOTIDE SEQUENCE [LARGE SCALE GENOMIC DNA]</scope>
    <source>
        <strain evidence="2 3">TRF1</strain>
    </source>
</reference>
<dbReference type="PATRIC" id="fig|1380772.3.peg.1751"/>
<dbReference type="InterPro" id="IPR010057">
    <property type="entry name" value="Transcription_activator_Rgg_C"/>
</dbReference>
<dbReference type="SUPFAM" id="SSF47413">
    <property type="entry name" value="lambda repressor-like DNA-binding domains"/>
    <property type="match status" value="1"/>
</dbReference>
<accession>V8AN21</accession>
<dbReference type="CDD" id="cd00093">
    <property type="entry name" value="HTH_XRE"/>
    <property type="match status" value="1"/>
</dbReference>
<dbReference type="InterPro" id="IPR001387">
    <property type="entry name" value="Cro/C1-type_HTH"/>
</dbReference>
<dbReference type="PANTHER" id="PTHR37038:SF12">
    <property type="entry name" value="TRANSCRIPTIONAL REGULATOR"/>
    <property type="match status" value="1"/>
</dbReference>
<sequence length="276" mass="32020">MCQNRYGELFRKIRKQSGLSLTAFSSIEIGKTTLSDFERGETMMRFDKVVMGLQFMGVSLGEFEHLLNHYVMSDPLVILNSAEAALVSEDKEELRCLSELAKKSNHTQIHFTMRILLGEAGDFEREELTEFLYTATSWTYKEMFIFHTLIDQIPPKDTLNILKELKKSAQGIYHSPEYRRGLALVLFRAITVLSYYGYKKEAGEIILSVEEHQLAYSMFLRNLFYGTKAYWVYCFEDKGKGQEMAQKFMEIQDLAGVPEVTAFYKKRVEQYMLGQD</sequence>
<dbReference type="PROSITE" id="PS50943">
    <property type="entry name" value="HTH_CROC1"/>
    <property type="match status" value="1"/>
</dbReference>
<dbReference type="Proteomes" id="UP000018692">
    <property type="component" value="Unassembled WGS sequence"/>
</dbReference>
<name>V8AN21_9LACT</name>
<evidence type="ECO:0000313" key="3">
    <source>
        <dbReference type="Proteomes" id="UP000018692"/>
    </source>
</evidence>
<dbReference type="AlphaFoldDB" id="V8AN21"/>
<evidence type="ECO:0000259" key="1">
    <source>
        <dbReference type="PROSITE" id="PS50943"/>
    </source>
</evidence>
<dbReference type="NCBIfam" id="TIGR01716">
    <property type="entry name" value="RGG_Cterm"/>
    <property type="match status" value="1"/>
</dbReference>
<dbReference type="Gene3D" id="1.10.260.40">
    <property type="entry name" value="lambda repressor-like DNA-binding domains"/>
    <property type="match status" value="1"/>
</dbReference>
<dbReference type="EMBL" id="AVFE01000035">
    <property type="protein sequence ID" value="ETD04228.1"/>
    <property type="molecule type" value="Genomic_DNA"/>
</dbReference>
<feature type="domain" description="HTH cro/C1-type" evidence="1">
    <location>
        <begin position="10"/>
        <end position="63"/>
    </location>
</feature>